<dbReference type="InterPro" id="IPR008824">
    <property type="entry name" value="RuvB-like_N"/>
</dbReference>
<evidence type="ECO:0000256" key="2">
    <source>
        <dbReference type="ARBA" id="ARBA00022741"/>
    </source>
</evidence>
<dbReference type="Pfam" id="PF05496">
    <property type="entry name" value="RuvB_N"/>
    <property type="match status" value="1"/>
</dbReference>
<dbReference type="GeneID" id="4684774"/>
<feature type="binding site" evidence="9">
    <location>
        <position position="70"/>
    </location>
    <ligand>
        <name>ATP</name>
        <dbReference type="ChEBI" id="CHEBI:30616"/>
    </ligand>
</feature>
<dbReference type="InterPro" id="IPR027417">
    <property type="entry name" value="P-loop_NTPase"/>
</dbReference>
<evidence type="ECO:0000259" key="11">
    <source>
        <dbReference type="SMART" id="SM00382"/>
    </source>
</evidence>
<keyword evidence="6 9" id="KW-0238">DNA-binding</keyword>
<dbReference type="InterPro" id="IPR004605">
    <property type="entry name" value="DNA_helicase_Holl-junc_RuvB"/>
</dbReference>
<dbReference type="InterPro" id="IPR036388">
    <property type="entry name" value="WH-like_DNA-bd_sf"/>
</dbReference>
<dbReference type="RefSeq" id="WP_005765934.1">
    <property type="nucleotide sequence ID" value="NZ_AMQK01000003.1"/>
</dbReference>
<proteinExistence type="inferred from homology"/>
<evidence type="ECO:0000256" key="10">
    <source>
        <dbReference type="SAM" id="MobiDB-lite"/>
    </source>
</evidence>
<feature type="binding site" evidence="9">
    <location>
        <position position="68"/>
    </location>
    <ligand>
        <name>ATP</name>
        <dbReference type="ChEBI" id="CHEBI:30616"/>
    </ligand>
</feature>
<feature type="domain" description="AAA+ ATPase" evidence="11">
    <location>
        <begin position="54"/>
        <end position="185"/>
    </location>
</feature>
<feature type="binding site" evidence="9">
    <location>
        <position position="221"/>
    </location>
    <ligand>
        <name>ATP</name>
        <dbReference type="ChEBI" id="CHEBI:30616"/>
    </ligand>
</feature>
<evidence type="ECO:0000313" key="12">
    <source>
        <dbReference type="EMBL" id="EKS46039.1"/>
    </source>
</evidence>
<feature type="binding site" evidence="9">
    <location>
        <position position="318"/>
    </location>
    <ligand>
        <name>DNA</name>
        <dbReference type="ChEBI" id="CHEBI:16991"/>
    </ligand>
</feature>
<feature type="region of interest" description="Head domain (RuvB-H)" evidence="9">
    <location>
        <begin position="258"/>
        <end position="369"/>
    </location>
</feature>
<accession>A0ABP2SPG4</accession>
<comment type="domain">
    <text evidence="9">Has 3 domains, the large (RuvB-L) and small ATPase (RuvB-S) domains and the C-terminal head (RuvB-H) domain. The head domain binds DNA, while the ATPase domains jointly bind ATP, ADP or are empty depending on the state of the subunit in the translocation cycle. During a single DNA translocation step the structure of each domain remains the same, but their relative positions change.</text>
</comment>
<keyword evidence="4 9" id="KW-0378">Hydrolase</keyword>
<dbReference type="Pfam" id="PF17864">
    <property type="entry name" value="AAA_lid_4"/>
    <property type="match status" value="1"/>
</dbReference>
<dbReference type="InterPro" id="IPR041445">
    <property type="entry name" value="AAA_lid_4"/>
</dbReference>
<evidence type="ECO:0000256" key="9">
    <source>
        <dbReference type="HAMAP-Rule" id="MF_00016"/>
    </source>
</evidence>
<dbReference type="GO" id="GO:0004386">
    <property type="term" value="F:helicase activity"/>
    <property type="evidence" value="ECO:0007669"/>
    <property type="project" value="UniProtKB-KW"/>
</dbReference>
<keyword evidence="1 9" id="KW-0963">Cytoplasm</keyword>
<sequence length="369" mass="40868">MHKNENNRLLGSVSLPDDPDRSLRPQVLDDFIGQEAARANLKIFIEAAKTRHEALDHVLFVGPPGLGKTTLSQIMAKELGVNFRSTSGPVIAKAGDLAALLTNLEERDVLFIDEIHRLNPAIEEILYPAMEDYQLDLIIGEGPAARSVKIDLAKFTLVAATTRLGLLTTPLRDRFGIPIRLNFYTIEELEYIVKRNARLFSVPISDDGAHEIARRARGTPRIAGRLLRRVCDFALVKQAKTIDREIADTALSRLEVDHLGLDPLDRNYLMLIADVFLGGPVGIETIAAALSEPRDAIEDIIEPYLLQQGFIQRTPRGRIITEKAWAHLGLRAPTQPAASATLSTPDLSTSSDVPVSSLIQKHLWEKDYD</sequence>
<dbReference type="Pfam" id="PF05491">
    <property type="entry name" value="WHD_RuvB"/>
    <property type="match status" value="1"/>
</dbReference>
<evidence type="ECO:0000256" key="8">
    <source>
        <dbReference type="ARBA" id="ARBA00023204"/>
    </source>
</evidence>
<dbReference type="PANTHER" id="PTHR42848">
    <property type="match status" value="1"/>
</dbReference>
<feature type="binding site" evidence="9">
    <location>
        <position position="313"/>
    </location>
    <ligand>
        <name>DNA</name>
        <dbReference type="ChEBI" id="CHEBI:16991"/>
    </ligand>
</feature>
<dbReference type="SMART" id="SM00382">
    <property type="entry name" value="AAA"/>
    <property type="match status" value="1"/>
</dbReference>
<keyword evidence="7 9" id="KW-0233">DNA recombination</keyword>
<keyword evidence="2 9" id="KW-0547">Nucleotide-binding</keyword>
<comment type="caution">
    <text evidence="12">The sequence shown here is derived from an EMBL/GenBank/DDBJ whole genome shotgun (WGS) entry which is preliminary data.</text>
</comment>
<dbReference type="HAMAP" id="MF_00016">
    <property type="entry name" value="DNA_HJ_migration_RuvB"/>
    <property type="match status" value="1"/>
</dbReference>
<feature type="region of interest" description="Disordered" evidence="10">
    <location>
        <begin position="1"/>
        <end position="21"/>
    </location>
</feature>
<comment type="subunit">
    <text evidence="9">Homohexamer. Forms an RuvA(8)-RuvB(12)-Holliday junction (HJ) complex. HJ DNA is sandwiched between 2 RuvA tetramers; dsDNA enters through RuvA and exits via RuvB. An RuvB hexamer assembles on each DNA strand where it exits the tetramer. Each RuvB hexamer is contacted by two RuvA subunits (via domain III) on 2 adjacent RuvB subunits; this complex drives branch migration. In the full resolvosome a probable DNA-RuvA(4)-RuvB(12)-RuvC(2) complex forms which resolves the HJ.</text>
</comment>
<feature type="binding site" evidence="9">
    <location>
        <begin position="131"/>
        <end position="133"/>
    </location>
    <ligand>
        <name>ATP</name>
        <dbReference type="ChEBI" id="CHEBI:30616"/>
    </ligand>
</feature>
<dbReference type="Gene3D" id="3.40.50.300">
    <property type="entry name" value="P-loop containing nucleotide triphosphate hydrolases"/>
    <property type="match status" value="1"/>
</dbReference>
<dbReference type="NCBIfam" id="TIGR00635">
    <property type="entry name" value="ruvB"/>
    <property type="match status" value="1"/>
</dbReference>
<dbReference type="Proteomes" id="UP000009359">
    <property type="component" value="Unassembled WGS sequence"/>
</dbReference>
<feature type="binding site" evidence="9">
    <location>
        <position position="69"/>
    </location>
    <ligand>
        <name>ATP</name>
        <dbReference type="ChEBI" id="CHEBI:30616"/>
    </ligand>
</feature>
<keyword evidence="5 9" id="KW-0067">ATP-binding</keyword>
<dbReference type="InterPro" id="IPR036390">
    <property type="entry name" value="WH_DNA-bd_sf"/>
</dbReference>
<dbReference type="CDD" id="cd00009">
    <property type="entry name" value="AAA"/>
    <property type="match status" value="1"/>
</dbReference>
<dbReference type="EMBL" id="AMQK01000003">
    <property type="protein sequence ID" value="EKS46039.1"/>
    <property type="molecule type" value="Genomic_DNA"/>
</dbReference>
<feature type="binding site" evidence="9">
    <location>
        <position position="23"/>
    </location>
    <ligand>
        <name>ATP</name>
        <dbReference type="ChEBI" id="CHEBI:30616"/>
    </ligand>
</feature>
<keyword evidence="13" id="KW-1185">Reference proteome</keyword>
<gene>
    <name evidence="9 12" type="primary">ruvB</name>
    <name evidence="12" type="ORF">BbINS_00715</name>
</gene>
<comment type="subcellular location">
    <subcellularLocation>
        <location evidence="9">Cytoplasm</location>
    </subcellularLocation>
</comment>
<dbReference type="EC" id="3.6.4.-" evidence="9"/>
<feature type="binding site" evidence="9">
    <location>
        <position position="184"/>
    </location>
    <ligand>
        <name>ATP</name>
        <dbReference type="ChEBI" id="CHEBI:30616"/>
    </ligand>
</feature>
<dbReference type="PANTHER" id="PTHR42848:SF1">
    <property type="entry name" value="HOLLIDAY JUNCTION BRANCH MIGRATION COMPLEX SUBUNIT RUVB"/>
    <property type="match status" value="1"/>
</dbReference>
<comment type="function">
    <text evidence="9">The RuvA-RuvB-RuvC complex processes Holliday junction (HJ) DNA during genetic recombination and DNA repair, while the RuvA-RuvB complex plays an important role in the rescue of blocked DNA replication forks via replication fork reversal (RFR). RuvA specifically binds to HJ cruciform DNA, conferring on it an open structure. The RuvB hexamer acts as an ATP-dependent pump, pulling dsDNA into and through the RuvAB complex. RuvB forms 2 homohexamers on either side of HJ DNA bound by 1 or 2 RuvA tetramers; 4 subunits per hexamer contact DNA at a time. Coordinated motions by a converter formed by DNA-disengaged RuvB subunits stimulates ATP hydrolysis and nucleotide exchange. Immobilization of the converter enables RuvB to convert the ATP-contained energy into a lever motion, pulling 2 nucleotides of DNA out of the RuvA tetramer per ATP hydrolyzed, thus driving DNA branch migration. The RuvB motors rotate together with the DNA substrate, which together with the progressing nucleotide cycle form the mechanistic basis for DNA recombination by continuous HJ branch migration. Branch migration allows RuvC to scan DNA until it finds its consensus sequence, where it cleaves and resolves cruciform DNA.</text>
</comment>
<feature type="binding site" evidence="9">
    <location>
        <position position="294"/>
    </location>
    <ligand>
        <name>DNA</name>
        <dbReference type="ChEBI" id="CHEBI:16991"/>
    </ligand>
</feature>
<comment type="caution">
    <text evidence="9">Lacks conserved residue(s) required for the propagation of feature annotation.</text>
</comment>
<dbReference type="Gene3D" id="1.10.8.60">
    <property type="match status" value="1"/>
</dbReference>
<evidence type="ECO:0000256" key="4">
    <source>
        <dbReference type="ARBA" id="ARBA00022801"/>
    </source>
</evidence>
<reference evidence="12 13" key="1">
    <citation type="journal article" date="2013" name="Genome Announc.">
        <title>Whole Genome Sequencing and Comparative Analysis of Bartonella bacilliformis Strain INS, the Causative Agent of Carrion's Disease.</title>
        <authorList>
            <person name="Tarazona D."/>
            <person name="Padilla C."/>
            <person name="Caceres O."/>
            <person name="Montenegro J.D."/>
            <person name="Bailon H."/>
            <person name="Ventura G."/>
            <person name="Mendoza G."/>
            <person name="Anaya E."/>
            <person name="Guio H."/>
        </authorList>
    </citation>
    <scope>NUCLEOTIDE SEQUENCE [LARGE SCALE GENOMIC DNA]</scope>
    <source>
        <strain evidence="12 13">INS</strain>
    </source>
</reference>
<protein>
    <recommendedName>
        <fullName evidence="9">Holliday junction branch migration complex subunit RuvB</fullName>
        <ecNumber evidence="9">3.6.4.-</ecNumber>
    </recommendedName>
</protein>
<feature type="binding site" evidence="9">
    <location>
        <position position="24"/>
    </location>
    <ligand>
        <name>ATP</name>
        <dbReference type="ChEBI" id="CHEBI:30616"/>
    </ligand>
</feature>
<keyword evidence="12" id="KW-0347">Helicase</keyword>
<keyword evidence="8 9" id="KW-0234">DNA repair</keyword>
<evidence type="ECO:0000256" key="7">
    <source>
        <dbReference type="ARBA" id="ARBA00023172"/>
    </source>
</evidence>
<dbReference type="NCBIfam" id="NF000868">
    <property type="entry name" value="PRK00080.1"/>
    <property type="match status" value="1"/>
</dbReference>
<comment type="catalytic activity">
    <reaction evidence="9">
        <text>ATP + H2O = ADP + phosphate + H(+)</text>
        <dbReference type="Rhea" id="RHEA:13065"/>
        <dbReference type="ChEBI" id="CHEBI:15377"/>
        <dbReference type="ChEBI" id="CHEBI:15378"/>
        <dbReference type="ChEBI" id="CHEBI:30616"/>
        <dbReference type="ChEBI" id="CHEBI:43474"/>
        <dbReference type="ChEBI" id="CHEBI:456216"/>
    </reaction>
</comment>
<dbReference type="SUPFAM" id="SSF46785">
    <property type="entry name" value="Winged helix' DNA-binding domain"/>
    <property type="match status" value="1"/>
</dbReference>
<dbReference type="GO" id="GO:0016787">
    <property type="term" value="F:hydrolase activity"/>
    <property type="evidence" value="ECO:0007669"/>
    <property type="project" value="UniProtKB-KW"/>
</dbReference>
<evidence type="ECO:0000256" key="6">
    <source>
        <dbReference type="ARBA" id="ARBA00023125"/>
    </source>
</evidence>
<keyword evidence="3 9" id="KW-0227">DNA damage</keyword>
<name>A0ABP2SPG4_BARBA</name>
<feature type="region of interest" description="Small ATPAse domain (RuvB-S)" evidence="9">
    <location>
        <begin position="185"/>
        <end position="255"/>
    </location>
</feature>
<comment type="similarity">
    <text evidence="9">Belongs to the RuvB family.</text>
</comment>
<feature type="binding site" evidence="9">
    <location>
        <position position="174"/>
    </location>
    <ligand>
        <name>ATP</name>
        <dbReference type="ChEBI" id="CHEBI:30616"/>
    </ligand>
</feature>
<organism evidence="12 13">
    <name type="scientific">Bartonella bacilliformis INS</name>
    <dbReference type="NCBI Taxonomy" id="1206782"/>
    <lineage>
        <taxon>Bacteria</taxon>
        <taxon>Pseudomonadati</taxon>
        <taxon>Pseudomonadota</taxon>
        <taxon>Alphaproteobacteria</taxon>
        <taxon>Hyphomicrobiales</taxon>
        <taxon>Bartonellaceae</taxon>
        <taxon>Bartonella</taxon>
    </lineage>
</organism>
<evidence type="ECO:0000256" key="5">
    <source>
        <dbReference type="ARBA" id="ARBA00022840"/>
    </source>
</evidence>
<evidence type="ECO:0000313" key="13">
    <source>
        <dbReference type="Proteomes" id="UP000009359"/>
    </source>
</evidence>
<dbReference type="SUPFAM" id="SSF52540">
    <property type="entry name" value="P-loop containing nucleoside triphosphate hydrolases"/>
    <property type="match status" value="1"/>
</dbReference>
<evidence type="ECO:0000256" key="3">
    <source>
        <dbReference type="ARBA" id="ARBA00022763"/>
    </source>
</evidence>
<feature type="binding site" evidence="9">
    <location>
        <position position="69"/>
    </location>
    <ligand>
        <name>Mg(2+)</name>
        <dbReference type="ChEBI" id="CHEBI:18420"/>
    </ligand>
</feature>
<evidence type="ECO:0000256" key="1">
    <source>
        <dbReference type="ARBA" id="ARBA00022490"/>
    </source>
</evidence>
<dbReference type="Gene3D" id="1.10.10.10">
    <property type="entry name" value="Winged helix-like DNA-binding domain superfamily/Winged helix DNA-binding domain"/>
    <property type="match status" value="1"/>
</dbReference>
<dbReference type="InterPro" id="IPR008823">
    <property type="entry name" value="RuvB_wg_C"/>
</dbReference>
<feature type="binding site" evidence="9">
    <location>
        <position position="65"/>
    </location>
    <ligand>
        <name>ATP</name>
        <dbReference type="ChEBI" id="CHEBI:30616"/>
    </ligand>
</feature>
<dbReference type="InterPro" id="IPR003593">
    <property type="entry name" value="AAA+_ATPase"/>
</dbReference>